<feature type="transmembrane region" description="Helical" evidence="1">
    <location>
        <begin position="904"/>
        <end position="925"/>
    </location>
</feature>
<keyword evidence="1" id="KW-0812">Transmembrane</keyword>
<evidence type="ECO:0000256" key="1">
    <source>
        <dbReference type="SAM" id="Phobius"/>
    </source>
</evidence>
<dbReference type="PRINTS" id="PR00702">
    <property type="entry name" value="ACRIFLAVINRP"/>
</dbReference>
<feature type="transmembrane region" description="Helical" evidence="1">
    <location>
        <begin position="430"/>
        <end position="453"/>
    </location>
</feature>
<dbReference type="InterPro" id="IPR001036">
    <property type="entry name" value="Acrflvin-R"/>
</dbReference>
<dbReference type="Gene3D" id="3.30.70.1320">
    <property type="entry name" value="Multidrug efflux transporter AcrB pore domain like"/>
    <property type="match status" value="1"/>
</dbReference>
<feature type="transmembrane region" description="Helical" evidence="1">
    <location>
        <begin position="331"/>
        <end position="351"/>
    </location>
</feature>
<name>A0A239JKK8_9FIRM</name>
<dbReference type="SUPFAM" id="SSF82714">
    <property type="entry name" value="Multidrug efflux transporter AcrB TolC docking domain, DN and DC subdomains"/>
    <property type="match status" value="2"/>
</dbReference>
<feature type="transmembrane region" description="Helical" evidence="1">
    <location>
        <begin position="981"/>
        <end position="1004"/>
    </location>
</feature>
<dbReference type="GO" id="GO:0042910">
    <property type="term" value="F:xenobiotic transmembrane transporter activity"/>
    <property type="evidence" value="ECO:0007669"/>
    <property type="project" value="TreeGrafter"/>
</dbReference>
<dbReference type="Gene3D" id="3.30.2090.10">
    <property type="entry name" value="Multidrug efflux transporter AcrB TolC docking domain, DN and DC subdomains"/>
    <property type="match status" value="2"/>
</dbReference>
<dbReference type="Proteomes" id="UP000198304">
    <property type="component" value="Unassembled WGS sequence"/>
</dbReference>
<feature type="transmembrane region" description="Helical" evidence="1">
    <location>
        <begin position="878"/>
        <end position="898"/>
    </location>
</feature>
<dbReference type="GO" id="GO:0005886">
    <property type="term" value="C:plasma membrane"/>
    <property type="evidence" value="ECO:0007669"/>
    <property type="project" value="TreeGrafter"/>
</dbReference>
<dbReference type="SUPFAM" id="SSF82866">
    <property type="entry name" value="Multidrug efflux transporter AcrB transmembrane domain"/>
    <property type="match status" value="2"/>
</dbReference>
<feature type="transmembrane region" description="Helical" evidence="1">
    <location>
        <begin position="518"/>
        <end position="536"/>
    </location>
</feature>
<dbReference type="Pfam" id="PF00873">
    <property type="entry name" value="ACR_tran"/>
    <property type="match status" value="1"/>
</dbReference>
<keyword evidence="3" id="KW-1185">Reference proteome</keyword>
<feature type="transmembrane region" description="Helical" evidence="1">
    <location>
        <begin position="358"/>
        <end position="376"/>
    </location>
</feature>
<dbReference type="EMBL" id="FZOJ01000036">
    <property type="protein sequence ID" value="SNT06329.1"/>
    <property type="molecule type" value="Genomic_DNA"/>
</dbReference>
<feature type="transmembrane region" description="Helical" evidence="1">
    <location>
        <begin position="388"/>
        <end position="409"/>
    </location>
</feature>
<keyword evidence="1" id="KW-0472">Membrane</keyword>
<dbReference type="Gene3D" id="3.30.70.1440">
    <property type="entry name" value="Multidrug efflux transporter AcrB pore domain"/>
    <property type="match status" value="1"/>
</dbReference>
<dbReference type="RefSeq" id="WP_089285035.1">
    <property type="nucleotide sequence ID" value="NZ_FZOJ01000036.1"/>
</dbReference>
<dbReference type="AlphaFoldDB" id="A0A239JKK8"/>
<protein>
    <submittedName>
        <fullName evidence="2">Multidrug efflux pump subunit AcrB</fullName>
    </submittedName>
</protein>
<reference evidence="2 3" key="1">
    <citation type="submission" date="2017-06" db="EMBL/GenBank/DDBJ databases">
        <authorList>
            <person name="Kim H.J."/>
            <person name="Triplett B.A."/>
        </authorList>
    </citation>
    <scope>NUCLEOTIDE SEQUENCE [LARGE SCALE GENOMIC DNA]</scope>
    <source>
        <strain evidence="2 3">SCA</strain>
    </source>
</reference>
<evidence type="ECO:0000313" key="2">
    <source>
        <dbReference type="EMBL" id="SNT06329.1"/>
    </source>
</evidence>
<dbReference type="InterPro" id="IPR027463">
    <property type="entry name" value="AcrB_DN_DC_subdom"/>
</dbReference>
<feature type="transmembrane region" description="Helical" evidence="1">
    <location>
        <begin position="14"/>
        <end position="33"/>
    </location>
</feature>
<proteinExistence type="predicted"/>
<dbReference type="SUPFAM" id="SSF82693">
    <property type="entry name" value="Multidrug efflux transporter AcrB pore domain, PN1, PN2, PC1 and PC2 subdomains"/>
    <property type="match status" value="2"/>
</dbReference>
<feature type="transmembrane region" description="Helical" evidence="1">
    <location>
        <begin position="852"/>
        <end position="871"/>
    </location>
</feature>
<dbReference type="Gene3D" id="3.30.70.1430">
    <property type="entry name" value="Multidrug efflux transporter AcrB pore domain"/>
    <property type="match status" value="2"/>
</dbReference>
<feature type="transmembrane region" description="Helical" evidence="1">
    <location>
        <begin position="946"/>
        <end position="969"/>
    </location>
</feature>
<organism evidence="2 3">
    <name type="scientific">Anaerovirgula multivorans</name>
    <dbReference type="NCBI Taxonomy" id="312168"/>
    <lineage>
        <taxon>Bacteria</taxon>
        <taxon>Bacillati</taxon>
        <taxon>Bacillota</taxon>
        <taxon>Clostridia</taxon>
        <taxon>Peptostreptococcales</taxon>
        <taxon>Natronincolaceae</taxon>
        <taxon>Anaerovirgula</taxon>
    </lineage>
</organism>
<dbReference type="Gene3D" id="1.20.1640.10">
    <property type="entry name" value="Multidrug efflux transporter AcrB transmembrane domain"/>
    <property type="match status" value="2"/>
</dbReference>
<keyword evidence="1" id="KW-1133">Transmembrane helix</keyword>
<feature type="transmembrane region" description="Helical" evidence="1">
    <location>
        <begin position="465"/>
        <end position="489"/>
    </location>
</feature>
<sequence length="1012" mass="112755">MKGLIKIAVQQRRIVLFIALVTAIFGMYSYYVIPKQENPHIKVTASMVTTIYPGASPQDVEELVTKKIEDAVSEISEFKKVSSESAKYVSVVIVEYHNDADIDKANRELREKIDEVKNQLPKGCKEPEIDTNLAEAAGMLISLSGDQYSYEQLSSYGEKIEEAIGQVEGIYKTQLIGNVDKQITVKVHREQLNQLDLSLRELDEILYAQNLEIPSGSLENQEGKIYVQTKAFYQSIEDIKNTIVGVSRETGAIVRLKDIATVDMELKENVKKVKQEQQDAVIVAGYFKEDRNIIPIGAKVREVLENIKRDLPQDLVLTEVIFQPEDVQKSMGNFITNLILGMILVVVVIFIGMGFRNAVVVALSIPFTMAVTILLMRATNVTFQSVSLAGLIIALGMIVDNTIVISEGIQVRYNNGESKEEAAIEATSSAAMPVLTSTLTTLAAFVPLMFIPGDVGRFLSSLPKVVIYALSASFVSAIFVTPSILSMVIKRKENQEKEDGKIKKFFMKLLQLGLKRRGMTLMISILLLIFTVSFVMPQLKVAFFPKADKDLMYVDTFVEKIGDLGYTEGIADQISRLMAEEPEIINVTTGVGTSMPKFYITMMPLPDKENYTRSILKFDLKRSQRFTTKDDLAFYLQKKLDTQIIGAVSTLKMLEMTDTETPVGIRVLGKDMNRLKEVSWQLENALRDIPGTINVNSNASENTYEYSVEVVTDKASMLGLLNSDIQQEISTALFGSKNAVYRKSSKEYDIELKSDINSVNQLENLGIKSSVTGEKVLLKQVANIQLEPQMDSINRFKKQRSVFVTSDIKPGYSAVDVENYVENSLLKNIDLDGVQIVFEGEREKIDENFSNMGVLGILILFLIYTILLIEFKSFIEPFIILFTVPLSLIGSMLGLWIFGKPLSLTALLGVISLMGIVVNNAILLIDYIKTSLKEGYSTEEACLNAVSLRFTPIMLSSITTLIGLVPLAVSSSELFSPMAIALMNGLMLSTFLTMILIPVIYLSLENYRNQKS</sequence>
<dbReference type="PANTHER" id="PTHR32063:SF0">
    <property type="entry name" value="SWARMING MOTILITY PROTEIN SWRC"/>
    <property type="match status" value="1"/>
</dbReference>
<accession>A0A239JKK8</accession>
<evidence type="ECO:0000313" key="3">
    <source>
        <dbReference type="Proteomes" id="UP000198304"/>
    </source>
</evidence>
<dbReference type="PANTHER" id="PTHR32063">
    <property type="match status" value="1"/>
</dbReference>
<dbReference type="OrthoDB" id="9757876at2"/>
<gene>
    <name evidence="2" type="ORF">SAMN05446037_103642</name>
</gene>